<keyword evidence="2 5" id="KW-0812">Transmembrane</keyword>
<feature type="transmembrane region" description="Helical" evidence="5">
    <location>
        <begin position="108"/>
        <end position="129"/>
    </location>
</feature>
<reference evidence="7 8" key="1">
    <citation type="submission" date="2019-08" db="EMBL/GenBank/DDBJ databases">
        <authorList>
            <person name="Luo N."/>
        </authorList>
    </citation>
    <scope>NUCLEOTIDE SEQUENCE [LARGE SCALE GENOMIC DNA]</scope>
    <source>
        <strain evidence="7 8">NCIMB 9442</strain>
    </source>
</reference>
<proteinExistence type="predicted"/>
<name>A0ABS0J396_9BACT</name>
<feature type="domain" description="Sodium/calcium exchanger membrane region" evidence="6">
    <location>
        <begin position="212"/>
        <end position="352"/>
    </location>
</feature>
<evidence type="ECO:0000256" key="3">
    <source>
        <dbReference type="ARBA" id="ARBA00022989"/>
    </source>
</evidence>
<feature type="transmembrane region" description="Helical" evidence="5">
    <location>
        <begin position="208"/>
        <end position="229"/>
    </location>
</feature>
<feature type="transmembrane region" description="Helical" evidence="5">
    <location>
        <begin position="66"/>
        <end position="88"/>
    </location>
</feature>
<evidence type="ECO:0000256" key="2">
    <source>
        <dbReference type="ARBA" id="ARBA00022692"/>
    </source>
</evidence>
<feature type="transmembrane region" description="Helical" evidence="5">
    <location>
        <begin position="287"/>
        <end position="307"/>
    </location>
</feature>
<accession>A0ABS0J396</accession>
<evidence type="ECO:0000313" key="7">
    <source>
        <dbReference type="EMBL" id="MBG3876178.1"/>
    </source>
</evidence>
<dbReference type="RefSeq" id="WP_167121797.1">
    <property type="nucleotide sequence ID" value="NZ_VRYY01000081.1"/>
</dbReference>
<evidence type="ECO:0000313" key="8">
    <source>
        <dbReference type="Proteomes" id="UP001194469"/>
    </source>
</evidence>
<keyword evidence="3 5" id="KW-1133">Transmembrane helix</keyword>
<dbReference type="InterPro" id="IPR004837">
    <property type="entry name" value="NaCa_Exmemb"/>
</dbReference>
<feature type="transmembrane region" description="Helical" evidence="5">
    <location>
        <begin position="343"/>
        <end position="363"/>
    </location>
</feature>
<feature type="transmembrane region" description="Helical" evidence="5">
    <location>
        <begin position="164"/>
        <end position="181"/>
    </location>
</feature>
<feature type="transmembrane region" description="Helical" evidence="5">
    <location>
        <begin position="35"/>
        <end position="54"/>
    </location>
</feature>
<comment type="caution">
    <text evidence="7">The sequence shown here is derived from an EMBL/GenBank/DDBJ whole genome shotgun (WGS) entry which is preliminary data.</text>
</comment>
<evidence type="ECO:0000259" key="6">
    <source>
        <dbReference type="Pfam" id="PF01699"/>
    </source>
</evidence>
<feature type="domain" description="Sodium/calcium exchanger membrane region" evidence="6">
    <location>
        <begin position="34"/>
        <end position="181"/>
    </location>
</feature>
<feature type="transmembrane region" description="Helical" evidence="5">
    <location>
        <begin position="319"/>
        <end position="336"/>
    </location>
</feature>
<comment type="subcellular location">
    <subcellularLocation>
        <location evidence="1">Membrane</location>
        <topology evidence="1">Multi-pass membrane protein</topology>
    </subcellularLocation>
</comment>
<organism evidence="7 8">
    <name type="scientific">Nitratidesulfovibrio oxamicus</name>
    <dbReference type="NCBI Taxonomy" id="32016"/>
    <lineage>
        <taxon>Bacteria</taxon>
        <taxon>Pseudomonadati</taxon>
        <taxon>Thermodesulfobacteriota</taxon>
        <taxon>Desulfovibrionia</taxon>
        <taxon>Desulfovibrionales</taxon>
        <taxon>Desulfovibrionaceae</taxon>
        <taxon>Nitratidesulfovibrio</taxon>
    </lineage>
</organism>
<feature type="transmembrane region" description="Helical" evidence="5">
    <location>
        <begin position="141"/>
        <end position="158"/>
    </location>
</feature>
<feature type="transmembrane region" description="Helical" evidence="5">
    <location>
        <begin position="375"/>
        <end position="394"/>
    </location>
</feature>
<dbReference type="EMBL" id="VRYY01000081">
    <property type="protein sequence ID" value="MBG3876178.1"/>
    <property type="molecule type" value="Genomic_DNA"/>
</dbReference>
<feature type="transmembrane region" description="Helical" evidence="5">
    <location>
        <begin position="249"/>
        <end position="267"/>
    </location>
</feature>
<dbReference type="Gene3D" id="1.20.1420.30">
    <property type="entry name" value="NCX, central ion-binding region"/>
    <property type="match status" value="2"/>
</dbReference>
<dbReference type="Proteomes" id="UP001194469">
    <property type="component" value="Unassembled WGS sequence"/>
</dbReference>
<keyword evidence="8" id="KW-1185">Reference proteome</keyword>
<dbReference type="InterPro" id="IPR044880">
    <property type="entry name" value="NCX_ion-bd_dom_sf"/>
</dbReference>
<keyword evidence="4 5" id="KW-0472">Membrane</keyword>
<dbReference type="Pfam" id="PF01699">
    <property type="entry name" value="Na_Ca_ex"/>
    <property type="match status" value="2"/>
</dbReference>
<evidence type="ECO:0000256" key="1">
    <source>
        <dbReference type="ARBA" id="ARBA00004141"/>
    </source>
</evidence>
<sequence>MKHAFRDWYPFLLAVLATLPGLAMRALHPEISPLVMAGLTGGAILAASFMLMWACEVAQLDIPQTLALAVVALIAVLPEYAVDMYFTWMAGQHPESDYAHYAIANMTGANRLLIGVGWSAIVLVCWMRFRSAVVVESERRTDLVFLAMATAYAFFIPIKGSLAWYDGVVLVSLYIWYIWLVSRRPCTEFEAEGPAEVLAKLPTGKRRIATLSLFLFAAVVILADAELFSESLVASGKVLGINEFLLVQWLAPIASEAPEFIVSLMFAMRGHASIALGSLISSKLNQWTLLVGMIPGVYAASSGSVHPPIPMDSHQMNEILLTAAQSLFAICLLLRMRIGMRGALVLFGLFLVQFISPFIQAPIEAAMGLPHIPDRLHIWFSLVYVVLAGGMLLLRPRALLDLRYGFRV</sequence>
<protein>
    <submittedName>
        <fullName evidence="7">Sodium:calcium antiporter</fullName>
    </submittedName>
</protein>
<gene>
    <name evidence="7" type="ORF">FVW20_03820</name>
</gene>
<evidence type="ECO:0000256" key="5">
    <source>
        <dbReference type="SAM" id="Phobius"/>
    </source>
</evidence>
<evidence type="ECO:0000256" key="4">
    <source>
        <dbReference type="ARBA" id="ARBA00023136"/>
    </source>
</evidence>